<feature type="domain" description="Aminotransferase class V" evidence="1">
    <location>
        <begin position="22"/>
        <end position="418"/>
    </location>
</feature>
<evidence type="ECO:0000313" key="2">
    <source>
        <dbReference type="EMBL" id="KIY46833.1"/>
    </source>
</evidence>
<reference evidence="2 3" key="1">
    <citation type="journal article" date="2015" name="Fungal Genet. Biol.">
        <title>Evolution of novel wood decay mechanisms in Agaricales revealed by the genome sequences of Fistulina hepatica and Cylindrobasidium torrendii.</title>
        <authorList>
            <person name="Floudas D."/>
            <person name="Held B.W."/>
            <person name="Riley R."/>
            <person name="Nagy L.G."/>
            <person name="Koehler G."/>
            <person name="Ransdell A.S."/>
            <person name="Younus H."/>
            <person name="Chow J."/>
            <person name="Chiniquy J."/>
            <person name="Lipzen A."/>
            <person name="Tritt A."/>
            <person name="Sun H."/>
            <person name="Haridas S."/>
            <person name="LaButti K."/>
            <person name="Ohm R.A."/>
            <person name="Kues U."/>
            <person name="Blanchette R.A."/>
            <person name="Grigoriev I.V."/>
            <person name="Minto R.E."/>
            <person name="Hibbett D.S."/>
        </authorList>
    </citation>
    <scope>NUCLEOTIDE SEQUENCE [LARGE SCALE GENOMIC DNA]</scope>
    <source>
        <strain evidence="2 3">ATCC 64428</strain>
    </source>
</reference>
<dbReference type="InterPro" id="IPR000192">
    <property type="entry name" value="Aminotrans_V_dom"/>
</dbReference>
<gene>
    <name evidence="2" type="ORF">FISHEDRAFT_46521</name>
</gene>
<dbReference type="Proteomes" id="UP000054144">
    <property type="component" value="Unassembled WGS sequence"/>
</dbReference>
<dbReference type="OrthoDB" id="420046at2759"/>
<dbReference type="InterPro" id="IPR015424">
    <property type="entry name" value="PyrdxlP-dep_Trfase"/>
</dbReference>
<keyword evidence="2" id="KW-0456">Lyase</keyword>
<sequence length="427" mass="47388">MLDIENVRASFPALSSNNKPYIFADSAGGSQTVKDVADRMYDYLTNSNVQLGADYSVSALSTKRVMHEGPRAAMELFNAESPEEIAFGMSSTMNLENLARSLDNDVHSDEEIIITGEHEGNIGCWKHLAARVGAVIRHWSPRQMEGSSNPYEIYYDTKDLVPLITAKTRIVAFSACSNILGSLAPVKDVVHAIRCAARTHGARKVEVSVDCVAYAPHRRMDVRDWDVDYCVFSFYKVYGPHVSALYVRRTALIASVSSIVHHFLDVSTSGYKLQPGGPGYELVYAATGVLPYLRNLTPVRDLRATWDAVALHEQTLLVPLLEFLTHPDQRTRGVRVVGDETPSLARAPTISFVVIGERPIRSRDVVAVFDAEGDIGIRYGHFYAFTLIDQLRPKIDPADGVVRISLVHYNTVEEVQRLIKVLKKVLA</sequence>
<dbReference type="PANTHER" id="PTHR43586:SF21">
    <property type="entry name" value="PYRIDOXAL PHOSPHATE (PLP)-DEPENDENT ASPARTATE AMINOTRANSFERASE SUPERFAMILY"/>
    <property type="match status" value="1"/>
</dbReference>
<dbReference type="GO" id="GO:0016829">
    <property type="term" value="F:lyase activity"/>
    <property type="evidence" value="ECO:0007669"/>
    <property type="project" value="UniProtKB-KW"/>
</dbReference>
<dbReference type="Pfam" id="PF00266">
    <property type="entry name" value="Aminotran_5"/>
    <property type="match status" value="1"/>
</dbReference>
<evidence type="ECO:0000259" key="1">
    <source>
        <dbReference type="Pfam" id="PF00266"/>
    </source>
</evidence>
<dbReference type="SUPFAM" id="SSF53383">
    <property type="entry name" value="PLP-dependent transferases"/>
    <property type="match status" value="1"/>
</dbReference>
<dbReference type="PANTHER" id="PTHR43586">
    <property type="entry name" value="CYSTEINE DESULFURASE"/>
    <property type="match status" value="1"/>
</dbReference>
<proteinExistence type="predicted"/>
<protein>
    <submittedName>
        <fullName evidence="2">Selenocysteine lyase</fullName>
    </submittedName>
</protein>
<dbReference type="AlphaFoldDB" id="A0A0D7A7R9"/>
<organism evidence="2 3">
    <name type="scientific">Fistulina hepatica ATCC 64428</name>
    <dbReference type="NCBI Taxonomy" id="1128425"/>
    <lineage>
        <taxon>Eukaryota</taxon>
        <taxon>Fungi</taxon>
        <taxon>Dikarya</taxon>
        <taxon>Basidiomycota</taxon>
        <taxon>Agaricomycotina</taxon>
        <taxon>Agaricomycetes</taxon>
        <taxon>Agaricomycetidae</taxon>
        <taxon>Agaricales</taxon>
        <taxon>Fistulinaceae</taxon>
        <taxon>Fistulina</taxon>
    </lineage>
</organism>
<accession>A0A0D7A7R9</accession>
<evidence type="ECO:0000313" key="3">
    <source>
        <dbReference type="Proteomes" id="UP000054144"/>
    </source>
</evidence>
<dbReference type="Gene3D" id="3.90.1150.10">
    <property type="entry name" value="Aspartate Aminotransferase, domain 1"/>
    <property type="match status" value="1"/>
</dbReference>
<dbReference type="Gene3D" id="3.40.640.10">
    <property type="entry name" value="Type I PLP-dependent aspartate aminotransferase-like (Major domain)"/>
    <property type="match status" value="1"/>
</dbReference>
<dbReference type="InterPro" id="IPR015421">
    <property type="entry name" value="PyrdxlP-dep_Trfase_major"/>
</dbReference>
<dbReference type="InterPro" id="IPR015422">
    <property type="entry name" value="PyrdxlP-dep_Trfase_small"/>
</dbReference>
<keyword evidence="3" id="KW-1185">Reference proteome</keyword>
<name>A0A0D7A7R9_9AGAR</name>
<dbReference type="EMBL" id="KN882022">
    <property type="protein sequence ID" value="KIY46833.1"/>
    <property type="molecule type" value="Genomic_DNA"/>
</dbReference>